<dbReference type="Proteomes" id="UP000386847">
    <property type="component" value="Chromosome"/>
</dbReference>
<dbReference type="SUPFAM" id="SSF51419">
    <property type="entry name" value="PLP-binding barrel"/>
    <property type="match status" value="1"/>
</dbReference>
<reference evidence="5 6" key="1">
    <citation type="submission" date="2019-10" db="EMBL/GenBank/DDBJ databases">
        <title>Genomic analysis of Raineyella sp. CBA3103.</title>
        <authorList>
            <person name="Roh S.W."/>
        </authorList>
    </citation>
    <scope>NUCLEOTIDE SEQUENCE [LARGE SCALE GENOMIC DNA]</scope>
    <source>
        <strain evidence="5 6">CBA3103</strain>
    </source>
</reference>
<gene>
    <name evidence="5" type="ORF">Rai3103_05595</name>
</gene>
<dbReference type="PANTHER" id="PTHR30511">
    <property type="entry name" value="ALANINE RACEMASE"/>
    <property type="match status" value="1"/>
</dbReference>
<keyword evidence="6" id="KW-1185">Reference proteome</keyword>
<accession>A0A5Q2FKA7</accession>
<dbReference type="InterPro" id="IPR029066">
    <property type="entry name" value="PLP-binding_barrel"/>
</dbReference>
<dbReference type="GO" id="GO:0030170">
    <property type="term" value="F:pyridoxal phosphate binding"/>
    <property type="evidence" value="ECO:0007669"/>
    <property type="project" value="TreeGrafter"/>
</dbReference>
<dbReference type="KEGG" id="rain:Rai3103_05595"/>
<evidence type="ECO:0000256" key="2">
    <source>
        <dbReference type="ARBA" id="ARBA00022898"/>
    </source>
</evidence>
<comment type="cofactor">
    <cofactor evidence="1">
        <name>pyridoxal 5'-phosphate</name>
        <dbReference type="ChEBI" id="CHEBI:597326"/>
    </cofactor>
</comment>
<proteinExistence type="predicted"/>
<dbReference type="InterPro" id="IPR000821">
    <property type="entry name" value="Ala_racemase"/>
</dbReference>
<dbReference type="PANTHER" id="PTHR30511:SF0">
    <property type="entry name" value="ALANINE RACEMASE, CATABOLIC-RELATED"/>
    <property type="match status" value="1"/>
</dbReference>
<dbReference type="GO" id="GO:0008784">
    <property type="term" value="F:alanine racemase activity"/>
    <property type="evidence" value="ECO:0007669"/>
    <property type="project" value="TreeGrafter"/>
</dbReference>
<dbReference type="InterPro" id="IPR001608">
    <property type="entry name" value="Ala_racemase_N"/>
</dbReference>
<keyword evidence="3" id="KW-0413">Isomerase</keyword>
<evidence type="ECO:0000313" key="5">
    <source>
        <dbReference type="EMBL" id="QGF25095.1"/>
    </source>
</evidence>
<evidence type="ECO:0000313" key="6">
    <source>
        <dbReference type="Proteomes" id="UP000386847"/>
    </source>
</evidence>
<name>A0A5Q2FKA7_9ACTN</name>
<dbReference type="Pfam" id="PF01168">
    <property type="entry name" value="Ala_racemase_N"/>
    <property type="match status" value="1"/>
</dbReference>
<dbReference type="EMBL" id="CP045725">
    <property type="protein sequence ID" value="QGF25095.1"/>
    <property type="molecule type" value="Genomic_DNA"/>
</dbReference>
<organism evidence="5 6">
    <name type="scientific">Raineyella fluvialis</name>
    <dbReference type="NCBI Taxonomy" id="2662261"/>
    <lineage>
        <taxon>Bacteria</taxon>
        <taxon>Bacillati</taxon>
        <taxon>Actinomycetota</taxon>
        <taxon>Actinomycetes</taxon>
        <taxon>Propionibacteriales</taxon>
        <taxon>Propionibacteriaceae</taxon>
        <taxon>Raineyella</taxon>
    </lineage>
</organism>
<evidence type="ECO:0000256" key="3">
    <source>
        <dbReference type="ARBA" id="ARBA00023235"/>
    </source>
</evidence>
<dbReference type="Gene3D" id="3.20.20.10">
    <property type="entry name" value="Alanine racemase"/>
    <property type="match status" value="1"/>
</dbReference>
<feature type="domain" description="Alanine racemase N-terminal" evidence="4">
    <location>
        <begin position="5"/>
        <end position="178"/>
    </location>
</feature>
<protein>
    <submittedName>
        <fullName evidence="5">Alanine racemase</fullName>
    </submittedName>
</protein>
<dbReference type="InterPro" id="IPR009006">
    <property type="entry name" value="Ala_racemase/Decarboxylase_C"/>
</dbReference>
<dbReference type="Gene3D" id="2.40.37.10">
    <property type="entry name" value="Lyase, Ornithine Decarboxylase, Chain A, domain 1"/>
    <property type="match status" value="1"/>
</dbReference>
<dbReference type="GO" id="GO:0005829">
    <property type="term" value="C:cytosol"/>
    <property type="evidence" value="ECO:0007669"/>
    <property type="project" value="TreeGrafter"/>
</dbReference>
<keyword evidence="2" id="KW-0663">Pyridoxal phosphate</keyword>
<evidence type="ECO:0000256" key="1">
    <source>
        <dbReference type="ARBA" id="ARBA00001933"/>
    </source>
</evidence>
<evidence type="ECO:0000259" key="4">
    <source>
        <dbReference type="Pfam" id="PF01168"/>
    </source>
</evidence>
<sequence length="357" mass="38521">MTLTIDTDAWRAHQRAVVERTPGIIPVAKGNGYGFGLTRLAEEAQSLGVRTIAVGVPGEVAAVRDHFDGDIVVLQPWRPFDARAVELARDPRVIWTVSRLDDIEVLANLGGDVRPRVILEVLTSMRRHGLSSADLDAGEEASAMLDVQGWTIHLPLHSEATEAEARDLAARAVDAFRAPVWLSHVPVSTAEAISHELSAQGERLETRLRVGTELWLGDRSAYSTSATVLDLHEVSRGDRIGYHQHRAPGDGWVVIVAGGTANGVGMEAPTSGSTMRAKAISVATGAMEAAGRALSPYTLDGKKRTFLEPPHMQSSMIFMPKGSTPPQVGDRVPVEVRMTTALFDIVRERTDTGRVPA</sequence>
<dbReference type="AlphaFoldDB" id="A0A5Q2FKA7"/>